<name>A0A1E8Q060_9MYCO</name>
<evidence type="ECO:0000313" key="4">
    <source>
        <dbReference type="Proteomes" id="UP000178953"/>
    </source>
</evidence>
<evidence type="ECO:0000313" key="3">
    <source>
        <dbReference type="EMBL" id="OFJ51796.1"/>
    </source>
</evidence>
<dbReference type="CDD" id="cd00085">
    <property type="entry name" value="HNHc"/>
    <property type="match status" value="1"/>
</dbReference>
<dbReference type="Proteomes" id="UP000178953">
    <property type="component" value="Unassembled WGS sequence"/>
</dbReference>
<dbReference type="Pfam" id="PF02720">
    <property type="entry name" value="DUF222"/>
    <property type="match status" value="1"/>
</dbReference>
<organism evidence="3 4">
    <name type="scientific">Mycolicibacterium grossiae</name>
    <dbReference type="NCBI Taxonomy" id="1552759"/>
    <lineage>
        <taxon>Bacteria</taxon>
        <taxon>Bacillati</taxon>
        <taxon>Actinomycetota</taxon>
        <taxon>Actinomycetes</taxon>
        <taxon>Mycobacteriales</taxon>
        <taxon>Mycobacteriaceae</taxon>
        <taxon>Mycolicibacterium</taxon>
    </lineage>
</organism>
<evidence type="ECO:0000259" key="2">
    <source>
        <dbReference type="SMART" id="SM00507"/>
    </source>
</evidence>
<protein>
    <recommendedName>
        <fullName evidence="2">HNH nuclease domain-containing protein</fullName>
    </recommendedName>
</protein>
<dbReference type="EMBL" id="MCHX01000056">
    <property type="protein sequence ID" value="OFJ51796.1"/>
    <property type="molecule type" value="Genomic_DNA"/>
</dbReference>
<keyword evidence="4" id="KW-1185">Reference proteome</keyword>
<accession>A0A1E8Q060</accession>
<dbReference type="InterPro" id="IPR003615">
    <property type="entry name" value="HNH_nuc"/>
</dbReference>
<feature type="compositionally biased region" description="Basic residues" evidence="1">
    <location>
        <begin position="430"/>
        <end position="439"/>
    </location>
</feature>
<sequence>MFAWTPPAEGAALLARAAEAARAEASAAAARLDAVGAFVDACTSAAGGATEEWAVDVVAAAAAEVAAALRISQGLAESQVRYAEALRHRLRELGARFAAGDVSEAAFRAAVFRTGLIEDAEILARVDATLARRMPTWGSAGRREIDKRIDRVVARVDRDAVRRRKDFVGGRGVTISQLVDGLSEVHATVYATDAEAIAQRIAALERSVCDADPRTAAERRADALAVAALGGDRLSCRCDLDGCTAGGRVVGPVVVHVVTDQATLDGSGDGGAVVPGYDGLFPADLVAEIAAEAKRRPLLPPTSEPEPRYRPSSRLAEWVRWRDLTCRFPNCDVPAHGCDLDHTVPYGDGGSTRASNLKCLCRFHHLVKTFWGWRDEQFDDGTVLWTAPTGVRYVTVPGGVALFGGLAAPGTATPAPSPEGPCTDRTAMMPHRRRSRRQQRAADVLAERTANHRARMERLRRYAGGGTRDGTPPPF</sequence>
<feature type="region of interest" description="Disordered" evidence="1">
    <location>
        <begin position="411"/>
        <end position="443"/>
    </location>
</feature>
<dbReference type="InterPro" id="IPR003870">
    <property type="entry name" value="DUF222"/>
</dbReference>
<reference evidence="3 4" key="1">
    <citation type="submission" date="2016-09" db="EMBL/GenBank/DDBJ databases">
        <title>genome sequence of Mycobacterium sp. 739 SCH.</title>
        <authorList>
            <person name="Greninger A.L."/>
            <person name="Qin X."/>
            <person name="Jerome K."/>
            <person name="Vora S."/>
            <person name="Quinn K."/>
        </authorList>
    </citation>
    <scope>NUCLEOTIDE SEQUENCE [LARGE SCALE GENOMIC DNA]</scope>
    <source>
        <strain evidence="3 4">SCH</strain>
    </source>
</reference>
<feature type="domain" description="HNH nuclease" evidence="2">
    <location>
        <begin position="314"/>
        <end position="366"/>
    </location>
</feature>
<comment type="caution">
    <text evidence="3">The sequence shown here is derived from an EMBL/GenBank/DDBJ whole genome shotgun (WGS) entry which is preliminary data.</text>
</comment>
<proteinExistence type="predicted"/>
<dbReference type="RefSeq" id="WP_070355017.1">
    <property type="nucleotide sequence ID" value="NZ_CP043474.1"/>
</dbReference>
<dbReference type="Gene3D" id="1.10.30.50">
    <property type="match status" value="1"/>
</dbReference>
<dbReference type="AlphaFoldDB" id="A0A1E8Q060"/>
<gene>
    <name evidence="3" type="ORF">BEL07_21070</name>
</gene>
<dbReference type="SMART" id="SM00507">
    <property type="entry name" value="HNHc"/>
    <property type="match status" value="1"/>
</dbReference>
<evidence type="ECO:0000256" key="1">
    <source>
        <dbReference type="SAM" id="MobiDB-lite"/>
    </source>
</evidence>